<organism evidence="2 3">
    <name type="scientific">Carnegiea gigantea</name>
    <dbReference type="NCBI Taxonomy" id="171969"/>
    <lineage>
        <taxon>Eukaryota</taxon>
        <taxon>Viridiplantae</taxon>
        <taxon>Streptophyta</taxon>
        <taxon>Embryophyta</taxon>
        <taxon>Tracheophyta</taxon>
        <taxon>Spermatophyta</taxon>
        <taxon>Magnoliopsida</taxon>
        <taxon>eudicotyledons</taxon>
        <taxon>Gunneridae</taxon>
        <taxon>Pentapetalae</taxon>
        <taxon>Caryophyllales</taxon>
        <taxon>Cactineae</taxon>
        <taxon>Cactaceae</taxon>
        <taxon>Cactoideae</taxon>
        <taxon>Echinocereeae</taxon>
        <taxon>Carnegiea</taxon>
    </lineage>
</organism>
<comment type="caution">
    <text evidence="2">The sequence shown here is derived from an EMBL/GenBank/DDBJ whole genome shotgun (WGS) entry which is preliminary data.</text>
</comment>
<dbReference type="AlphaFoldDB" id="A0A9Q1JYD8"/>
<dbReference type="Proteomes" id="UP001153076">
    <property type="component" value="Unassembled WGS sequence"/>
</dbReference>
<reference evidence="2" key="1">
    <citation type="submission" date="2022-04" db="EMBL/GenBank/DDBJ databases">
        <title>Carnegiea gigantea Genome sequencing and assembly v2.</title>
        <authorList>
            <person name="Copetti D."/>
            <person name="Sanderson M.J."/>
            <person name="Burquez A."/>
            <person name="Wojciechowski M.F."/>
        </authorList>
    </citation>
    <scope>NUCLEOTIDE SEQUENCE</scope>
    <source>
        <strain evidence="2">SGP5-SGP5p</strain>
        <tissue evidence="2">Aerial part</tissue>
    </source>
</reference>
<feature type="domain" description="Reverse transcriptase zinc-binding" evidence="1">
    <location>
        <begin position="202"/>
        <end position="296"/>
    </location>
</feature>
<dbReference type="EMBL" id="JAKOGI010000545">
    <property type="protein sequence ID" value="KAJ8433384.1"/>
    <property type="molecule type" value="Genomic_DNA"/>
</dbReference>
<evidence type="ECO:0000313" key="3">
    <source>
        <dbReference type="Proteomes" id="UP001153076"/>
    </source>
</evidence>
<keyword evidence="3" id="KW-1185">Reference proteome</keyword>
<protein>
    <recommendedName>
        <fullName evidence="1">Reverse transcriptase zinc-binding domain-containing protein</fullName>
    </recommendedName>
</protein>
<proteinExistence type="predicted"/>
<name>A0A9Q1JYD8_9CARY</name>
<sequence length="305" mass="35024">MLFPSAEVRHLDEKLLDHLPIKVMLYAVLREQSRGRRNFKFKNMWALEDGCQEVVEHAWNREVGAGSGTVLVAKLQTCQQALLRDITERNNILSEIGNLRCKEEAQRAKVDFLKYGKTNTRWFHARTSMRRSTNAICQIECEDGLVATEEEEVQQVIVDYFPNLGGFAGGLANRERESFSNPIMYIMAPDRLVWHYSSNGPFSVCSAYHFIHSLKFTDLASSRSYSMNSIWNFIWKLNVLPRIKVFLWRVGVSALPTKANIGHRVPHFTMSYAICGAVEESDTYILLNYPMATSIWEASKFDKKL</sequence>
<dbReference type="OrthoDB" id="1752389at2759"/>
<evidence type="ECO:0000313" key="2">
    <source>
        <dbReference type="EMBL" id="KAJ8433384.1"/>
    </source>
</evidence>
<gene>
    <name evidence="2" type="ORF">Cgig2_019174</name>
</gene>
<dbReference type="InterPro" id="IPR026960">
    <property type="entry name" value="RVT-Znf"/>
</dbReference>
<accession>A0A9Q1JYD8</accession>
<dbReference type="Pfam" id="PF13966">
    <property type="entry name" value="zf-RVT"/>
    <property type="match status" value="1"/>
</dbReference>
<evidence type="ECO:0000259" key="1">
    <source>
        <dbReference type="Pfam" id="PF13966"/>
    </source>
</evidence>